<dbReference type="Proteomes" id="UP000628017">
    <property type="component" value="Unassembled WGS sequence"/>
</dbReference>
<reference evidence="2" key="2">
    <citation type="submission" date="2020-09" db="EMBL/GenBank/DDBJ databases">
        <authorList>
            <person name="Sun Q."/>
            <person name="Zhou Y."/>
        </authorList>
    </citation>
    <scope>NUCLEOTIDE SEQUENCE</scope>
    <source>
        <strain evidence="2">CGMCC 1.15880</strain>
    </source>
</reference>
<evidence type="ECO:0000259" key="1">
    <source>
        <dbReference type="Pfam" id="PF01973"/>
    </source>
</evidence>
<feature type="domain" description="6-hydroxymethylpterin diphosphokinase MptE-like" evidence="1">
    <location>
        <begin position="872"/>
        <end position="1028"/>
    </location>
</feature>
<name>A0A916R2K4_9RHOB</name>
<evidence type="ECO:0000313" key="2">
    <source>
        <dbReference type="EMBL" id="GGA29244.1"/>
    </source>
</evidence>
<sequence length="1184" mass="135125">MSDQKLQKKRVLIFTDSRGQHKPAGTSHELFAERLAADPRLDVDLYLCPMKWTTTLDFLETFSENELKQYDHVILYTGIVEWSPRPASSAINDLYNNPKPQNADNLALNTRDYSKKIVNNKKKIFDKVFGAEALKDHFDTPFEQEYEGEKTNNMYSIEMARRDLLPRLKKINNLIFVSANRFVPDWEGDFKRGRPRNIDITHQYSDLFAEELGQAGMSVVDLRAWDNDQIKNFTCDNIHLTETGSNYVYDQISNLIFNDLFDANKPDKAILLIGNGPSSKILLERGFENLPRNIDTFGCGAAYRLFQELKWWPKYYAWCDAKVVKSHAQELRRISEDPSIPTDFFYFSLKVSPIKRQIKVPHGSTGDFLLRKAVNFGYKKIYMIGMEGSYTEEVVGSRPITAEEYNELDLDSLRSEMKGALALEKGPTGLFFETIRVIEHSPTKNPNYFFEGYQRKGDLYSLPRSQTHQNAWKKSADYARKQGAEVINLSPISKITEFFNADFLTSLFPSTQVIPSLEFPIVDAKPVSSQRAMEARALADVGPTDPIATAIIAIKIKANEPDRIENLAVVVNWLDRCYGNLIDLLIIEQDLNSKWADVSHLMPSRVRHEFIFNPKPFNRGWAYNASVRHFCKTDVVCLMDSDVLPGENFLTDILRCYNGKSLVSPYTYIHYSSPTETKQIRSEKAVEVISTPNIQKPTTLTGGIVIIRRDIYNSLKGFEQYIEYAGEDRALDVTVLNHLPPESIVQSPFTYVHLHHSVGGEPRPHAPELFRHLRENFGCRVAKDIGPTDYVHGQCNHVGKEKTLAMMLERTQSYGDLDLYRSDKKLPINGIKSPARVENLSEDLIFPPNFKDLGSYPKQELYGNTPPPDGDELARFHNRFQGQRCFIVGNGPSLNQHDLSLLEGEYSFAVNSIYYKTRENGFRPTFFVVEDSSVMKENIGEIVAYEAPYKFFPTIYSKLHPKTPNTFFFEMNRGFYEKTSPNYAVPRFSTDASKVLYCGQSVTYINLQLAFFMGFTEVYLIGMDFDYVIPESHKRNGDNILSTTDDPNHFHKDYFGKGKTWKDPKLERVLMNYKMADLAYSAVGRTIYNATVGGKLEVFERVDYSSLFGGGPVTRPAAAINPEPVSSFGAKEVRVDPTDLSITQAHALFNAGEFTKCAEICDALYQERKLNMYKQFAEYARQQS</sequence>
<protein>
    <recommendedName>
        <fullName evidence="1">6-hydroxymethylpterin diphosphokinase MptE-like domain-containing protein</fullName>
    </recommendedName>
</protein>
<dbReference type="InterPro" id="IPR002826">
    <property type="entry name" value="MptE-like"/>
</dbReference>
<proteinExistence type="predicted"/>
<gene>
    <name evidence="2" type="ORF">GCM10011498_33000</name>
</gene>
<dbReference type="InterPro" id="IPR029044">
    <property type="entry name" value="Nucleotide-diphossugar_trans"/>
</dbReference>
<accession>A0A916R2K4</accession>
<keyword evidence="3" id="KW-1185">Reference proteome</keyword>
<comment type="caution">
    <text evidence="2">The sequence shown here is derived from an EMBL/GenBank/DDBJ whole genome shotgun (WGS) entry which is preliminary data.</text>
</comment>
<reference evidence="2" key="1">
    <citation type="journal article" date="2014" name="Int. J. Syst. Evol. Microbiol.">
        <title>Complete genome sequence of Corynebacterium casei LMG S-19264T (=DSM 44701T), isolated from a smear-ripened cheese.</title>
        <authorList>
            <consortium name="US DOE Joint Genome Institute (JGI-PGF)"/>
            <person name="Walter F."/>
            <person name="Albersmeier A."/>
            <person name="Kalinowski J."/>
            <person name="Ruckert C."/>
        </authorList>
    </citation>
    <scope>NUCLEOTIDE SEQUENCE</scope>
    <source>
        <strain evidence="2">CGMCC 1.15880</strain>
    </source>
</reference>
<dbReference type="SUPFAM" id="SSF52266">
    <property type="entry name" value="SGNH hydrolase"/>
    <property type="match status" value="1"/>
</dbReference>
<dbReference type="AlphaFoldDB" id="A0A916R2K4"/>
<evidence type="ECO:0000313" key="3">
    <source>
        <dbReference type="Proteomes" id="UP000628017"/>
    </source>
</evidence>
<organism evidence="2 3">
    <name type="scientific">Neptunicoccus cionae</name>
    <dbReference type="NCBI Taxonomy" id="2035344"/>
    <lineage>
        <taxon>Bacteria</taxon>
        <taxon>Pseudomonadati</taxon>
        <taxon>Pseudomonadota</taxon>
        <taxon>Alphaproteobacteria</taxon>
        <taxon>Rhodobacterales</taxon>
        <taxon>Paracoccaceae</taxon>
        <taxon>Neptunicoccus</taxon>
    </lineage>
</organism>
<dbReference type="Gene3D" id="3.90.550.10">
    <property type="entry name" value="Spore Coat Polysaccharide Biosynthesis Protein SpsA, Chain A"/>
    <property type="match status" value="1"/>
</dbReference>
<dbReference type="Pfam" id="PF01973">
    <property type="entry name" value="MptE-like"/>
    <property type="match status" value="1"/>
</dbReference>
<dbReference type="RefSeq" id="WP_229678608.1">
    <property type="nucleotide sequence ID" value="NZ_BMKA01000006.1"/>
</dbReference>
<dbReference type="Gene3D" id="3.90.1480.10">
    <property type="entry name" value="Alpha-2,3-sialyltransferase"/>
    <property type="match status" value="1"/>
</dbReference>
<dbReference type="SUPFAM" id="SSF53448">
    <property type="entry name" value="Nucleotide-diphospho-sugar transferases"/>
    <property type="match status" value="1"/>
</dbReference>
<dbReference type="EMBL" id="BMKA01000006">
    <property type="protein sequence ID" value="GGA29244.1"/>
    <property type="molecule type" value="Genomic_DNA"/>
</dbReference>